<comment type="caution">
    <text evidence="2">The sequence shown here is derived from an EMBL/GenBank/DDBJ whole genome shotgun (WGS) entry which is preliminary data.</text>
</comment>
<dbReference type="Gene3D" id="3.90.1150.10">
    <property type="entry name" value="Aspartate Aminotransferase, domain 1"/>
    <property type="match status" value="1"/>
</dbReference>
<dbReference type="AlphaFoldDB" id="A0A3A1UCJ4"/>
<evidence type="ECO:0000313" key="3">
    <source>
        <dbReference type="Proteomes" id="UP000265742"/>
    </source>
</evidence>
<evidence type="ECO:0000313" key="2">
    <source>
        <dbReference type="EMBL" id="RIX30896.1"/>
    </source>
</evidence>
<dbReference type="PANTHER" id="PTHR43586">
    <property type="entry name" value="CYSTEINE DESULFURASE"/>
    <property type="match status" value="1"/>
</dbReference>
<feature type="domain" description="Aminotransferase class V" evidence="1">
    <location>
        <begin position="17"/>
        <end position="316"/>
    </location>
</feature>
<dbReference type="RefSeq" id="WP_119481258.1">
    <property type="nucleotide sequence ID" value="NZ_QXTG01000001.1"/>
</dbReference>
<dbReference type="OrthoDB" id="4743071at2"/>
<dbReference type="InterPro" id="IPR000192">
    <property type="entry name" value="Aminotrans_V_dom"/>
</dbReference>
<dbReference type="InterPro" id="IPR015421">
    <property type="entry name" value="PyrdxlP-dep_Trfase_major"/>
</dbReference>
<gene>
    <name evidence="2" type="ORF">D1781_05785</name>
</gene>
<protein>
    <submittedName>
        <fullName evidence="2">Aminotransferase class V-fold PLP-dependent enzyme</fullName>
    </submittedName>
</protein>
<dbReference type="Pfam" id="PF00266">
    <property type="entry name" value="Aminotran_5"/>
    <property type="match status" value="1"/>
</dbReference>
<dbReference type="GO" id="GO:0008483">
    <property type="term" value="F:transaminase activity"/>
    <property type="evidence" value="ECO:0007669"/>
    <property type="project" value="UniProtKB-KW"/>
</dbReference>
<reference evidence="3" key="1">
    <citation type="submission" date="2018-09" db="EMBL/GenBank/DDBJ databases">
        <authorList>
            <person name="Kim I."/>
        </authorList>
    </citation>
    <scope>NUCLEOTIDE SEQUENCE [LARGE SCALE GENOMIC DNA]</scope>
    <source>
        <strain evidence="3">DD4a</strain>
    </source>
</reference>
<dbReference type="InterPro" id="IPR015424">
    <property type="entry name" value="PyrdxlP-dep_Trfase"/>
</dbReference>
<keyword evidence="3" id="KW-1185">Reference proteome</keyword>
<dbReference type="Proteomes" id="UP000265742">
    <property type="component" value="Unassembled WGS sequence"/>
</dbReference>
<dbReference type="SUPFAM" id="SSF53383">
    <property type="entry name" value="PLP-dependent transferases"/>
    <property type="match status" value="1"/>
</dbReference>
<evidence type="ECO:0000259" key="1">
    <source>
        <dbReference type="Pfam" id="PF00266"/>
    </source>
</evidence>
<dbReference type="EMBL" id="QXTG01000001">
    <property type="protein sequence ID" value="RIX30896.1"/>
    <property type="molecule type" value="Genomic_DNA"/>
</dbReference>
<proteinExistence type="predicted"/>
<dbReference type="Gene3D" id="3.40.640.10">
    <property type="entry name" value="Type I PLP-dependent aspartate aminotransferase-like (Major domain)"/>
    <property type="match status" value="1"/>
</dbReference>
<organism evidence="2 3">
    <name type="scientific">Amnibacterium setariae</name>
    <dbReference type="NCBI Taxonomy" id="2306585"/>
    <lineage>
        <taxon>Bacteria</taxon>
        <taxon>Bacillati</taxon>
        <taxon>Actinomycetota</taxon>
        <taxon>Actinomycetes</taxon>
        <taxon>Micrococcales</taxon>
        <taxon>Microbacteriaceae</taxon>
        <taxon>Amnibacterium</taxon>
    </lineage>
</organism>
<sequence length="375" mass="38723">MDALTDYLDGFGEEPGYLDFAAFGPISAAVLAETAAQEDLVRRARYGARERLEQGALRLRDAAAVATGFRADQIAFQPSTGQGILQAVYGLAGGLLVSRADYPALPLTAQRAAEAMQVVTPVRLEPDDGRVTPGAVRDALTGTTMAVLVSAVDARTGAVADLDGIRQVIGDRLLIVDAVQALGAVDLPWSAADVIACGGQKWLRAGWGAGFLAVSDRAANRLTPVLSGEGGTGEDVVYDEVLPPAEGAAGMQVSRPDPVAAARLAAALEDLTHAGPAAVAAAVAERAARVIALADEFGVPVVSPRADGDRAGIVVLEPLPERLTALTAALFNHGVSVTIRDGRVRISPHAGTTEETIAMLRTALSAYATAVRPVR</sequence>
<accession>A0A3A1UCJ4</accession>
<dbReference type="InterPro" id="IPR015422">
    <property type="entry name" value="PyrdxlP-dep_Trfase_small"/>
</dbReference>
<name>A0A3A1UCJ4_9MICO</name>
<keyword evidence="2" id="KW-0032">Aminotransferase</keyword>
<keyword evidence="2" id="KW-0808">Transferase</keyword>
<dbReference type="PANTHER" id="PTHR43586:SF15">
    <property type="entry name" value="BLR3095 PROTEIN"/>
    <property type="match status" value="1"/>
</dbReference>